<keyword evidence="1" id="KW-0472">Membrane</keyword>
<dbReference type="AlphaFoldDB" id="A0A848AY46"/>
<evidence type="ECO:0000313" key="3">
    <source>
        <dbReference type="Proteomes" id="UP000576225"/>
    </source>
</evidence>
<name>A0A848AY46_9BACT</name>
<accession>A0A848AY46</accession>
<sequence>MLTGRRDIIFDDLENKITILLQKEEGNFDKQEEIIIFYYISGHFEKAFKLINDINILSASSMDNYHSGNNSLKCRILSEAIKCSIIEGDLLNLYKIYWSSFDIATFSEICFLPIIPIWALYKNINSIAFWIGTIIEFILVIFFIFAFLKIYRKRKKRK</sequence>
<evidence type="ECO:0000313" key="2">
    <source>
        <dbReference type="EMBL" id="NMD88158.1"/>
    </source>
</evidence>
<feature type="transmembrane region" description="Helical" evidence="1">
    <location>
        <begin position="103"/>
        <end position="121"/>
    </location>
</feature>
<protein>
    <submittedName>
        <fullName evidence="2">Uncharacterized protein</fullName>
    </submittedName>
</protein>
<dbReference type="EMBL" id="JABAEW010000038">
    <property type="protein sequence ID" value="NMD88158.1"/>
    <property type="molecule type" value="Genomic_DNA"/>
</dbReference>
<feature type="transmembrane region" description="Helical" evidence="1">
    <location>
        <begin position="127"/>
        <end position="148"/>
    </location>
</feature>
<organism evidence="2 3">
    <name type="scientific">Victivallis vadensis</name>
    <dbReference type="NCBI Taxonomy" id="172901"/>
    <lineage>
        <taxon>Bacteria</taxon>
        <taxon>Pseudomonadati</taxon>
        <taxon>Lentisphaerota</taxon>
        <taxon>Lentisphaeria</taxon>
        <taxon>Victivallales</taxon>
        <taxon>Victivallaceae</taxon>
        <taxon>Victivallis</taxon>
    </lineage>
</organism>
<gene>
    <name evidence="2" type="ORF">HF882_16345</name>
</gene>
<proteinExistence type="predicted"/>
<dbReference type="RefSeq" id="WP_168963368.1">
    <property type="nucleotide sequence ID" value="NZ_JABAEW010000038.1"/>
</dbReference>
<keyword evidence="1" id="KW-0812">Transmembrane</keyword>
<reference evidence="2 3" key="1">
    <citation type="submission" date="2020-04" db="EMBL/GenBank/DDBJ databases">
        <authorList>
            <person name="Hitch T.C.A."/>
            <person name="Wylensek D."/>
            <person name="Clavel T."/>
        </authorList>
    </citation>
    <scope>NUCLEOTIDE SEQUENCE [LARGE SCALE GENOMIC DNA]</scope>
    <source>
        <strain evidence="2 3">COR2-253-APC-1A</strain>
    </source>
</reference>
<comment type="caution">
    <text evidence="2">The sequence shown here is derived from an EMBL/GenBank/DDBJ whole genome shotgun (WGS) entry which is preliminary data.</text>
</comment>
<evidence type="ECO:0000256" key="1">
    <source>
        <dbReference type="SAM" id="Phobius"/>
    </source>
</evidence>
<keyword evidence="1" id="KW-1133">Transmembrane helix</keyword>
<dbReference type="Proteomes" id="UP000576225">
    <property type="component" value="Unassembled WGS sequence"/>
</dbReference>